<dbReference type="Proteomes" id="UP000325286">
    <property type="component" value="Chromosome"/>
</dbReference>
<protein>
    <submittedName>
        <fullName evidence="2">Uncharacterized protein</fullName>
    </submittedName>
</protein>
<dbReference type="AlphaFoldDB" id="A0A5B9QY87"/>
<dbReference type="EMBL" id="CP042914">
    <property type="protein sequence ID" value="QEG42086.1"/>
    <property type="molecule type" value="Genomic_DNA"/>
</dbReference>
<reference evidence="2 3" key="1">
    <citation type="submission" date="2019-08" db="EMBL/GenBank/DDBJ databases">
        <title>Deep-cultivation of Planctomycetes and their phenomic and genomic characterization uncovers novel biology.</title>
        <authorList>
            <person name="Wiegand S."/>
            <person name="Jogler M."/>
            <person name="Boedeker C."/>
            <person name="Pinto D."/>
            <person name="Vollmers J."/>
            <person name="Rivas-Marin E."/>
            <person name="Kohn T."/>
            <person name="Peeters S.H."/>
            <person name="Heuer A."/>
            <person name="Rast P."/>
            <person name="Oberbeckmann S."/>
            <person name="Bunk B."/>
            <person name="Jeske O."/>
            <person name="Meyerdierks A."/>
            <person name="Storesund J.E."/>
            <person name="Kallscheuer N."/>
            <person name="Luecker S."/>
            <person name="Lage O.M."/>
            <person name="Pohl T."/>
            <person name="Merkel B.J."/>
            <person name="Hornburger P."/>
            <person name="Mueller R.-W."/>
            <person name="Bruemmer F."/>
            <person name="Labrenz M."/>
            <person name="Spormann A.M."/>
            <person name="Op den Camp H."/>
            <person name="Overmann J."/>
            <person name="Amann R."/>
            <person name="Jetten M.S.M."/>
            <person name="Mascher T."/>
            <person name="Medema M.H."/>
            <person name="Devos D.P."/>
            <person name="Kaster A.-K."/>
            <person name="Ovreas L."/>
            <person name="Rohde M."/>
            <person name="Galperin M.Y."/>
            <person name="Jogler C."/>
        </authorList>
    </citation>
    <scope>NUCLEOTIDE SEQUENCE [LARGE SCALE GENOMIC DNA]</scope>
    <source>
        <strain evidence="2 3">UC8</strain>
    </source>
</reference>
<feature type="region of interest" description="Disordered" evidence="1">
    <location>
        <begin position="67"/>
        <end position="108"/>
    </location>
</feature>
<dbReference type="RefSeq" id="WP_068141590.1">
    <property type="nucleotide sequence ID" value="NZ_CP042914.1"/>
</dbReference>
<keyword evidence="3" id="KW-1185">Reference proteome</keyword>
<name>A0A5B9QY87_9BACT</name>
<dbReference type="KEGG" id="rul:UC8_41160"/>
<evidence type="ECO:0000256" key="1">
    <source>
        <dbReference type="SAM" id="MobiDB-lite"/>
    </source>
</evidence>
<evidence type="ECO:0000313" key="3">
    <source>
        <dbReference type="Proteomes" id="UP000325286"/>
    </source>
</evidence>
<evidence type="ECO:0000313" key="2">
    <source>
        <dbReference type="EMBL" id="QEG42086.1"/>
    </source>
</evidence>
<accession>A0A5B9QY87</accession>
<organism evidence="2 3">
    <name type="scientific">Roseimaritima ulvae</name>
    <dbReference type="NCBI Taxonomy" id="980254"/>
    <lineage>
        <taxon>Bacteria</taxon>
        <taxon>Pseudomonadati</taxon>
        <taxon>Planctomycetota</taxon>
        <taxon>Planctomycetia</taxon>
        <taxon>Pirellulales</taxon>
        <taxon>Pirellulaceae</taxon>
        <taxon>Roseimaritima</taxon>
    </lineage>
</organism>
<gene>
    <name evidence="2" type="ORF">UC8_41160</name>
</gene>
<sequence>MQTPVSLKPSFNDCRSIVPRVLALVRDGYTQQEIADTLTADGYRTHRGGPIHQVWVSRLLRDIERQTRPEATPQPIEPTLAGKPSLADAKPELPATLQPCGVPSESTEGDFGSLLHLLCEKKEREDERLRQFFETSPSAIMDRQLLEIAQQKQQERDAMLNAAIEAMNSQ</sequence>
<proteinExistence type="predicted"/>
<dbReference type="OrthoDB" id="10009742at2"/>